<dbReference type="KEGG" id="ipa:Isop_0773"/>
<gene>
    <name evidence="3" type="ordered locus">Isop_0773</name>
</gene>
<dbReference type="OrthoDB" id="288817at2"/>
<accession>E8R1U2</accession>
<dbReference type="eggNOG" id="COG2374">
    <property type="taxonomic scope" value="Bacteria"/>
</dbReference>
<evidence type="ECO:0000313" key="4">
    <source>
        <dbReference type="Proteomes" id="UP000008631"/>
    </source>
</evidence>
<evidence type="ECO:0000256" key="1">
    <source>
        <dbReference type="SAM" id="SignalP"/>
    </source>
</evidence>
<dbReference type="HOGENOM" id="CLU_1188686_0_0_0"/>
<proteinExistence type="predicted"/>
<dbReference type="Proteomes" id="UP000008631">
    <property type="component" value="Chromosome"/>
</dbReference>
<feature type="signal peptide" evidence="1">
    <location>
        <begin position="1"/>
        <end position="24"/>
    </location>
</feature>
<evidence type="ECO:0000313" key="3">
    <source>
        <dbReference type="EMBL" id="ADV61364.1"/>
    </source>
</evidence>
<name>E8R1U2_ISOPI</name>
<keyword evidence="4" id="KW-1185">Reference proteome</keyword>
<dbReference type="InParanoid" id="E8R1U2"/>
<feature type="domain" description="Ice-binding protein C-terminal" evidence="2">
    <location>
        <begin position="201"/>
        <end position="223"/>
    </location>
</feature>
<dbReference type="AlphaFoldDB" id="E8R1U2"/>
<keyword evidence="1" id="KW-0732">Signal</keyword>
<organism evidence="3 4">
    <name type="scientific">Isosphaera pallida (strain ATCC 43644 / DSM 9630 / IS1B)</name>
    <dbReference type="NCBI Taxonomy" id="575540"/>
    <lineage>
        <taxon>Bacteria</taxon>
        <taxon>Pseudomonadati</taxon>
        <taxon>Planctomycetota</taxon>
        <taxon>Planctomycetia</taxon>
        <taxon>Isosphaerales</taxon>
        <taxon>Isosphaeraceae</taxon>
        <taxon>Isosphaera</taxon>
    </lineage>
</organism>
<reference key="1">
    <citation type="submission" date="2010-11" db="EMBL/GenBank/DDBJ databases">
        <title>The complete sequence of chromosome of Isophaera pallida ATCC 43644.</title>
        <authorList>
            <consortium name="US DOE Joint Genome Institute (JGI-PGF)"/>
            <person name="Lucas S."/>
            <person name="Copeland A."/>
            <person name="Lapidus A."/>
            <person name="Bruce D."/>
            <person name="Goodwin L."/>
            <person name="Pitluck S."/>
            <person name="Kyrpides N."/>
            <person name="Mavromatis K."/>
            <person name="Pagani I."/>
            <person name="Ivanova N."/>
            <person name="Saunders E."/>
            <person name="Brettin T."/>
            <person name="Detter J.C."/>
            <person name="Han C."/>
            <person name="Tapia R."/>
            <person name="Land M."/>
            <person name="Hauser L."/>
            <person name="Markowitz V."/>
            <person name="Cheng J.-F."/>
            <person name="Hugenholtz P."/>
            <person name="Woyke T."/>
            <person name="Wu D."/>
            <person name="Eisen J.A."/>
        </authorList>
    </citation>
    <scope>NUCLEOTIDE SEQUENCE</scope>
    <source>
        <strain>ATCC 43644</strain>
    </source>
</reference>
<dbReference type="STRING" id="575540.Isop_0773"/>
<reference evidence="3 4" key="2">
    <citation type="journal article" date="2011" name="Stand. Genomic Sci.">
        <title>Complete genome sequence of Isosphaera pallida type strain (IS1B).</title>
        <authorList>
            <consortium name="US DOE Joint Genome Institute (JGI-PGF)"/>
            <person name="Goker M."/>
            <person name="Cleland D."/>
            <person name="Saunders E."/>
            <person name="Lapidus A."/>
            <person name="Nolan M."/>
            <person name="Lucas S."/>
            <person name="Hammon N."/>
            <person name="Deshpande S."/>
            <person name="Cheng J.F."/>
            <person name="Tapia R."/>
            <person name="Han C."/>
            <person name="Goodwin L."/>
            <person name="Pitluck S."/>
            <person name="Liolios K."/>
            <person name="Pagani I."/>
            <person name="Ivanova N."/>
            <person name="Mavromatis K."/>
            <person name="Pati A."/>
            <person name="Chen A."/>
            <person name="Palaniappan K."/>
            <person name="Land M."/>
            <person name="Hauser L."/>
            <person name="Chang Y.J."/>
            <person name="Jeffries C.D."/>
            <person name="Detter J.C."/>
            <person name="Beck B."/>
            <person name="Woyke T."/>
            <person name="Bristow J."/>
            <person name="Eisen J.A."/>
            <person name="Markowitz V."/>
            <person name="Hugenholtz P."/>
            <person name="Kyrpides N.C."/>
            <person name="Klenk H.P."/>
        </authorList>
    </citation>
    <scope>NUCLEOTIDE SEQUENCE [LARGE SCALE GENOMIC DNA]</scope>
    <source>
        <strain evidence="4">ATCC 43644 / DSM 9630 / IS1B</strain>
    </source>
</reference>
<dbReference type="RefSeq" id="WP_013563653.1">
    <property type="nucleotide sequence ID" value="NC_014962.1"/>
</dbReference>
<dbReference type="InterPro" id="IPR013424">
    <property type="entry name" value="Ice-binding_C"/>
</dbReference>
<evidence type="ECO:0000259" key="2">
    <source>
        <dbReference type="Pfam" id="PF07589"/>
    </source>
</evidence>
<dbReference type="Pfam" id="PF07589">
    <property type="entry name" value="PEP-CTERM"/>
    <property type="match status" value="1"/>
</dbReference>
<feature type="chain" id="PRO_5003226368" description="Ice-binding protein C-terminal domain-containing protein" evidence="1">
    <location>
        <begin position="25"/>
        <end position="233"/>
    </location>
</feature>
<dbReference type="EMBL" id="CP002353">
    <property type="protein sequence ID" value="ADV61364.1"/>
    <property type="molecule type" value="Genomic_DNA"/>
</dbReference>
<sequence>MAFLIQRGLTALIVAALAAAPVQAEVIAQYNFTGQPGNQASQAVATTAPGVTAGDIIRGPGLGPNAGATSINSNGWTLGGTIANAITNDDYYSFTINFGSTVFNLTTLDYNQQVSGTGPSTINLLTSIGGFVDTAVVASFASTSGPISVNLSSLTGVTGTVEFRLYGFGATSTAGTYRLGQPANPLFTLNGDRVPQNGSDAIPEPSTLVLAGVIGLGVAVRLRNRNRLDHNAA</sequence>
<protein>
    <recommendedName>
        <fullName evidence="2">Ice-binding protein C-terminal domain-containing protein</fullName>
    </recommendedName>
</protein>